<proteinExistence type="predicted"/>
<comment type="caution">
    <text evidence="2">The sequence shown here is derived from an EMBL/GenBank/DDBJ whole genome shotgun (WGS) entry which is preliminary data.</text>
</comment>
<dbReference type="RefSeq" id="WP_281766032.1">
    <property type="nucleotide sequence ID" value="NZ_BRVO01000003.1"/>
</dbReference>
<name>A0ABQ5MLX3_9FLAO</name>
<dbReference type="Proteomes" id="UP001143543">
    <property type="component" value="Unassembled WGS sequence"/>
</dbReference>
<reference evidence="2" key="1">
    <citation type="submission" date="2022-07" db="EMBL/GenBank/DDBJ databases">
        <title>Taxonomy of Novel Oxalotrophic and Methylotrophic Bacteria.</title>
        <authorList>
            <person name="Sahin N."/>
            <person name="Tani A."/>
        </authorList>
    </citation>
    <scope>NUCLEOTIDE SEQUENCE</scope>
    <source>
        <strain evidence="2">Y10</strain>
    </source>
</reference>
<evidence type="ECO:0000256" key="1">
    <source>
        <dbReference type="SAM" id="SignalP"/>
    </source>
</evidence>
<protein>
    <recommendedName>
        <fullName evidence="4">WG repeat-containing protein</fullName>
    </recommendedName>
</protein>
<keyword evidence="3" id="KW-1185">Reference proteome</keyword>
<evidence type="ECO:0008006" key="4">
    <source>
        <dbReference type="Google" id="ProtNLM"/>
    </source>
</evidence>
<dbReference type="EMBL" id="BRVO01000003">
    <property type="protein sequence ID" value="GLB50408.1"/>
    <property type="molecule type" value="Genomic_DNA"/>
</dbReference>
<keyword evidence="1" id="KW-0732">Signal</keyword>
<accession>A0ABQ5MLX3</accession>
<evidence type="ECO:0000313" key="2">
    <source>
        <dbReference type="EMBL" id="GLB50408.1"/>
    </source>
</evidence>
<sequence>MKIVTLIFTVLLAVNSYAQDQLTDKEICKLLKAKKIIWDTDPYDEYDTSAAQIQLRTNKKWGLFNINRAKDELWTEDYFRADTLAPAIFDSIGWFSEYNFKYTIVKKDDAYDIFLYPIEVHNALEKLTFPFEAIKTIRIPEEEEDPFELRPLPFLVVKEKGKWGLIDWFDKIYIVPPIYNTYQEVPLTVMNSYELEELEATRQILNADLIEHDNQNGDGALIARNKDTKKWGMYQVFVYSESYRTLIPAAYDKIDFFDWNGSFTGVFKNGKVGIYLSSWQYDEAAKETVPCIYDNYAKVTITDTQTGRQQLYLAMQKQGKWGWVDWLTGEEKSAFTYASQSEMPTPTYVQKYFIE</sequence>
<gene>
    <name evidence="2" type="ORF">Y10_27760</name>
</gene>
<feature type="chain" id="PRO_5045945840" description="WG repeat-containing protein" evidence="1">
    <location>
        <begin position="19"/>
        <end position="355"/>
    </location>
</feature>
<feature type="signal peptide" evidence="1">
    <location>
        <begin position="1"/>
        <end position="18"/>
    </location>
</feature>
<organism evidence="2 3">
    <name type="scientific">Neptunitalea lumnitzerae</name>
    <dbReference type="NCBI Taxonomy" id="2965509"/>
    <lineage>
        <taxon>Bacteria</taxon>
        <taxon>Pseudomonadati</taxon>
        <taxon>Bacteroidota</taxon>
        <taxon>Flavobacteriia</taxon>
        <taxon>Flavobacteriales</taxon>
        <taxon>Flavobacteriaceae</taxon>
        <taxon>Neptunitalea</taxon>
    </lineage>
</organism>
<evidence type="ECO:0000313" key="3">
    <source>
        <dbReference type="Proteomes" id="UP001143543"/>
    </source>
</evidence>